<keyword evidence="4" id="KW-0862">Zinc</keyword>
<dbReference type="GO" id="GO:0008270">
    <property type="term" value="F:zinc ion binding"/>
    <property type="evidence" value="ECO:0007669"/>
    <property type="project" value="UniProtKB-KW"/>
</dbReference>
<dbReference type="EMBL" id="VVIM01000004">
    <property type="protein sequence ID" value="KAB0800610.1"/>
    <property type="molecule type" value="Genomic_DNA"/>
</dbReference>
<evidence type="ECO:0000259" key="8">
    <source>
        <dbReference type="PROSITE" id="PS51192"/>
    </source>
</evidence>
<dbReference type="GO" id="GO:0000209">
    <property type="term" value="P:protein polyubiquitination"/>
    <property type="evidence" value="ECO:0007669"/>
    <property type="project" value="TreeGrafter"/>
</dbReference>
<organism evidence="10">
    <name type="scientific">Photinus pyralis</name>
    <name type="common">Common eastern firefly</name>
    <name type="synonym">Lampyris pyralis</name>
    <dbReference type="NCBI Taxonomy" id="7054"/>
    <lineage>
        <taxon>Eukaryota</taxon>
        <taxon>Metazoa</taxon>
        <taxon>Ecdysozoa</taxon>
        <taxon>Arthropoda</taxon>
        <taxon>Hexapoda</taxon>
        <taxon>Insecta</taxon>
        <taxon>Pterygota</taxon>
        <taxon>Neoptera</taxon>
        <taxon>Endopterygota</taxon>
        <taxon>Coleoptera</taxon>
        <taxon>Polyphaga</taxon>
        <taxon>Elateriformia</taxon>
        <taxon>Elateroidea</taxon>
        <taxon>Lampyridae</taxon>
        <taxon>Lampyrinae</taxon>
        <taxon>Photinus</taxon>
    </lineage>
</organism>
<dbReference type="SMART" id="SM00490">
    <property type="entry name" value="HELICc"/>
    <property type="match status" value="1"/>
</dbReference>
<reference evidence="11" key="3">
    <citation type="submission" date="2019-08" db="EMBL/GenBank/DDBJ databases">
        <authorList>
            <consortium name="Photinus pyralis genome working group"/>
            <person name="Fallon T.R."/>
            <person name="Sander Lower S.E."/>
            <person name="Weng J.-K."/>
        </authorList>
    </citation>
    <scope>NUCLEOTIDE SEQUENCE</scope>
    <source>
        <strain evidence="11">1611_PpyrPB1</strain>
        <tissue evidence="11">Whole body</tissue>
    </source>
</reference>
<keyword evidence="1" id="KW-0479">Metal-binding</keyword>
<dbReference type="InterPro" id="IPR017907">
    <property type="entry name" value="Znf_RING_CS"/>
</dbReference>
<evidence type="ECO:0000259" key="7">
    <source>
        <dbReference type="PROSITE" id="PS50089"/>
    </source>
</evidence>
<dbReference type="InterPro" id="IPR011011">
    <property type="entry name" value="Znf_FYVE_PHD"/>
</dbReference>
<dbReference type="Gene3D" id="3.40.50.10810">
    <property type="entry name" value="Tandem AAA-ATPase domain"/>
    <property type="match status" value="2"/>
</dbReference>
<keyword evidence="12" id="KW-1185">Reference proteome</keyword>
<dbReference type="InterPro" id="IPR038718">
    <property type="entry name" value="SNF2-like_sf"/>
</dbReference>
<evidence type="ECO:0000256" key="1">
    <source>
        <dbReference type="ARBA" id="ARBA00022723"/>
    </source>
</evidence>
<dbReference type="FunCoup" id="A0A1Y1LCJ1">
    <property type="interactions" value="759"/>
</dbReference>
<feature type="domain" description="Helicase C-terminal" evidence="9">
    <location>
        <begin position="1217"/>
        <end position="1365"/>
    </location>
</feature>
<proteinExistence type="predicted"/>
<dbReference type="Gene3D" id="3.30.40.10">
    <property type="entry name" value="Zinc/RING finger domain, C3HC4 (zinc finger)"/>
    <property type="match status" value="2"/>
</dbReference>
<evidence type="ECO:0000256" key="6">
    <source>
        <dbReference type="SAM" id="MobiDB-lite"/>
    </source>
</evidence>
<feature type="region of interest" description="Disordered" evidence="6">
    <location>
        <begin position="1404"/>
        <end position="1441"/>
    </location>
</feature>
<dbReference type="GO" id="GO:0005524">
    <property type="term" value="F:ATP binding"/>
    <property type="evidence" value="ECO:0007669"/>
    <property type="project" value="InterPro"/>
</dbReference>
<dbReference type="InterPro" id="IPR048686">
    <property type="entry name" value="SHPRH_helical_1st"/>
</dbReference>
<protein>
    <recommendedName>
        <fullName evidence="13">RING-type domain-containing protein</fullName>
    </recommendedName>
</protein>
<dbReference type="InterPro" id="IPR052583">
    <property type="entry name" value="ATP-helicase/E3_Ub-Ligase"/>
</dbReference>
<evidence type="ECO:0000259" key="9">
    <source>
        <dbReference type="PROSITE" id="PS51194"/>
    </source>
</evidence>
<evidence type="ECO:0000256" key="2">
    <source>
        <dbReference type="ARBA" id="ARBA00022771"/>
    </source>
</evidence>
<dbReference type="SMART" id="SM00487">
    <property type="entry name" value="DEXDc"/>
    <property type="match status" value="1"/>
</dbReference>
<dbReference type="InterPro" id="IPR014001">
    <property type="entry name" value="Helicase_ATP-bd"/>
</dbReference>
<dbReference type="GO" id="GO:0005634">
    <property type="term" value="C:nucleus"/>
    <property type="evidence" value="ECO:0007669"/>
    <property type="project" value="TreeGrafter"/>
</dbReference>
<dbReference type="Pfam" id="PF00176">
    <property type="entry name" value="SNF2-rel_dom"/>
    <property type="match status" value="1"/>
</dbReference>
<feature type="region of interest" description="Disordered" evidence="6">
    <location>
        <begin position="291"/>
        <end position="314"/>
    </location>
</feature>
<dbReference type="InterPro" id="IPR049730">
    <property type="entry name" value="SNF2/RAD54-like_C"/>
</dbReference>
<evidence type="ECO:0008006" key="13">
    <source>
        <dbReference type="Google" id="ProtNLM"/>
    </source>
</evidence>
<dbReference type="InterPro" id="IPR013083">
    <property type="entry name" value="Znf_RING/FYVE/PHD"/>
</dbReference>
<evidence type="ECO:0000256" key="4">
    <source>
        <dbReference type="ARBA" id="ARBA00022833"/>
    </source>
</evidence>
<dbReference type="GO" id="GO:0016787">
    <property type="term" value="F:hydrolase activity"/>
    <property type="evidence" value="ECO:0007669"/>
    <property type="project" value="UniProtKB-KW"/>
</dbReference>
<sequence>MGRTKAVPVKFASKNVSSLDTSKKSRARSVTRSFTVFPPNNINADYYLGNIWLGISNNVLPQEWQKCKVSFINNDDTLHLKMEFDGSIVVLICVSDDEDFIKGLFQFKLFAMKFNNMEDKISVELHIAELPLPKINKSISQVIRIVFARIFNIEFCEVGQIKEHKTCLEEIDSLYQHVSAIRNKSISLPEYVQHPSLKPQLRSYQQNAVSWMKLKEQPLTTSEELHPLYQPLCLSTKKVIYYSKYLGDVQDEKPLMSQRQTGGILADEMGLGKTVEVLACILSNPMASMEVTGSNSASPKIIRRPPKRERQPTTCDSKYHCSPKKLKVPEDWVKLSSRKSSVRVALECFYESALEEMVISNRGLPKLDQNKVQCICGDTDMVGSIMCVNCLKYQHSKCMGFRAKYGEYRCPKCWTEQPLLESKATLIICPTTLQTQWCDEICKHISASMKVLVYEGSKAASIYPAKLKDYDLVLTTYQVLQAELYFTETKQAPALRREQRYLCPGCPLTLIKWWRLCIDEAQTVEIPTAMISVMVKKLFACHRWAITGTPITRDIFGFYGLIDYLQLSPYSDLETWNHLLYYPHSQGNNEPLYTYLAEIMWRSAKYDVVGQINIPKQTLNEYIIEFSAVEKFYYRREHELCTNQFLDKLKNYSGEVLLSSLDRSSIRKIMAPLLSIRQACNHPNTARGRYLGASKSVKSMEGLLDALIEKNNTDSEENLRIVVSALNGLAGIYLLLQNPLEATEHYRQVMQLAARFNNEEDKKQLTIDKLQLIHTMHNLAEIIETYPNMPPTLRDQQLRQDCLNLQEKYLEKYITQSSRAYYETDALMNTVWKLEEKYILETGEWYTRLTHWVIRNQYEVELQKRITSSLTTESSNTKKLKSHGLELLYELAAWDDELIKFRKKTIQLVSEMYSSEDGKKIEIDENLIFDAMECHLRPEKKSKKVKKCLVCRVSVQMRNYESVLFDMESKSAKADISNKGSWKPSPQELILRALLNFAKTKDAEDISLTDGDLYFRILYKKKIEFKQMRKFWTLLDQQICALDEINMCKTRLSLKVGDEQENKKSTSKTDRILKHLSMALENKLQYINFIEEHELNYQVSILKNEEKVNMASLERNLGIHSYLETLRLQQYAGQSPDPCPICKNALQEHWSILPCGHCYCLECIQVLFEKANIRLLPCSICRQSHKPEDVSYIRTDAVESQVEETKIKGNYSTKIEAIVKLIINLKKEESTVKVLVFSTWVEVLKVMRNALINNGISTELLSIQSLKKCLAKFKNGEITALLLPISLGSKGLNLIEATHVVLTEPLLNPADELQAIGRIHRIGQTKPTIVHKFVVKSTIEESLYQATNQNAANWDKSKVTLEQLRNLFIDTSEDPPALNVEADSILEANEDIDANCSIDHSNEENLELQEPFTNSHNSESNISDTENSSSSESISEEEMDM</sequence>
<feature type="domain" description="RING-type" evidence="7">
    <location>
        <begin position="1139"/>
        <end position="1182"/>
    </location>
</feature>
<dbReference type="Proteomes" id="UP000327044">
    <property type="component" value="Unassembled WGS sequence"/>
</dbReference>
<evidence type="ECO:0000256" key="5">
    <source>
        <dbReference type="PROSITE-ProRule" id="PRU00175"/>
    </source>
</evidence>
<reference evidence="11 12" key="2">
    <citation type="journal article" date="2018" name="Elife">
        <title>Firefly genomes illuminate parallel origins of bioluminescence in beetles.</title>
        <authorList>
            <person name="Fallon T.R."/>
            <person name="Lower S.E."/>
            <person name="Chang C.H."/>
            <person name="Bessho-Uehara M."/>
            <person name="Martin G.J."/>
            <person name="Bewick A.J."/>
            <person name="Behringer M."/>
            <person name="Debat H.J."/>
            <person name="Wong I."/>
            <person name="Day J.C."/>
            <person name="Suvorov A."/>
            <person name="Silva C.J."/>
            <person name="Stanger-Hall K.F."/>
            <person name="Hall D.W."/>
            <person name="Schmitz R.J."/>
            <person name="Nelson D.R."/>
            <person name="Lewis S.M."/>
            <person name="Shigenobu S."/>
            <person name="Bybee S.M."/>
            <person name="Larracuente A.M."/>
            <person name="Oba Y."/>
            <person name="Weng J.K."/>
        </authorList>
    </citation>
    <scope>NUCLEOTIDE SEQUENCE [LARGE SCALE GENOMIC DNA]</scope>
    <source>
        <strain evidence="11">1611_PpyrPB1</strain>
        <tissue evidence="11">Whole body</tissue>
    </source>
</reference>
<dbReference type="CDD" id="cd18793">
    <property type="entry name" value="SF2_C_SNF"/>
    <property type="match status" value="1"/>
</dbReference>
<evidence type="ECO:0000256" key="3">
    <source>
        <dbReference type="ARBA" id="ARBA00022801"/>
    </source>
</evidence>
<name>A0A1Y1LCJ1_PHOPY</name>
<dbReference type="GO" id="GO:0061630">
    <property type="term" value="F:ubiquitin protein ligase activity"/>
    <property type="evidence" value="ECO:0007669"/>
    <property type="project" value="TreeGrafter"/>
</dbReference>
<dbReference type="PANTHER" id="PTHR45865:SF1">
    <property type="entry name" value="E3 UBIQUITIN-PROTEIN LIGASE SHPRH"/>
    <property type="match status" value="1"/>
</dbReference>
<dbReference type="Gene3D" id="3.40.50.300">
    <property type="entry name" value="P-loop containing nucleotide triphosphate hydrolases"/>
    <property type="match status" value="1"/>
</dbReference>
<dbReference type="InterPro" id="IPR000330">
    <property type="entry name" value="SNF2_N"/>
</dbReference>
<dbReference type="InterPro" id="IPR001650">
    <property type="entry name" value="Helicase_C-like"/>
</dbReference>
<evidence type="ECO:0000313" key="12">
    <source>
        <dbReference type="Proteomes" id="UP000327044"/>
    </source>
</evidence>
<dbReference type="PANTHER" id="PTHR45865">
    <property type="entry name" value="E3 UBIQUITIN-PROTEIN LIGASE SHPRH FAMILY MEMBER"/>
    <property type="match status" value="1"/>
</dbReference>
<dbReference type="CDD" id="cd16569">
    <property type="entry name" value="RING-HC_SHPRH-like"/>
    <property type="match status" value="1"/>
</dbReference>
<gene>
    <name evidence="11" type="ORF">PPYR_06350</name>
</gene>
<dbReference type="SUPFAM" id="SSF57850">
    <property type="entry name" value="RING/U-box"/>
    <property type="match status" value="1"/>
</dbReference>
<dbReference type="InterPro" id="IPR027417">
    <property type="entry name" value="P-loop_NTPase"/>
</dbReference>
<dbReference type="InterPro" id="IPR001841">
    <property type="entry name" value="Znf_RING"/>
</dbReference>
<reference evidence="10" key="1">
    <citation type="journal article" date="2016" name="Sci. Rep.">
        <title>Molecular characterization of firefly nuptial gifts: a multi-omics approach sheds light on postcopulatory sexual selection.</title>
        <authorList>
            <person name="Al-Wathiqui N."/>
            <person name="Fallon T.R."/>
            <person name="South A."/>
            <person name="Weng J.K."/>
            <person name="Lewis S.M."/>
        </authorList>
    </citation>
    <scope>NUCLEOTIDE SEQUENCE</scope>
</reference>
<dbReference type="PROSITE" id="PS51192">
    <property type="entry name" value="HELICASE_ATP_BIND_1"/>
    <property type="match status" value="1"/>
</dbReference>
<dbReference type="InParanoid" id="A0A1Y1LCJ1"/>
<dbReference type="PROSITE" id="PS51194">
    <property type="entry name" value="HELICASE_CTER"/>
    <property type="match status" value="1"/>
</dbReference>
<keyword evidence="2 5" id="KW-0863">Zinc-finger</keyword>
<dbReference type="Pfam" id="PF00271">
    <property type="entry name" value="Helicase_C"/>
    <property type="match status" value="1"/>
</dbReference>
<dbReference type="PROSITE" id="PS00518">
    <property type="entry name" value="ZF_RING_1"/>
    <property type="match status" value="1"/>
</dbReference>
<dbReference type="GO" id="GO:0006974">
    <property type="term" value="P:DNA damage response"/>
    <property type="evidence" value="ECO:0007669"/>
    <property type="project" value="TreeGrafter"/>
</dbReference>
<feature type="compositionally biased region" description="Low complexity" evidence="6">
    <location>
        <begin position="1417"/>
        <end position="1433"/>
    </location>
</feature>
<evidence type="ECO:0000313" key="10">
    <source>
        <dbReference type="EMBL" id="JAV70591.1"/>
    </source>
</evidence>
<dbReference type="SMART" id="SM00184">
    <property type="entry name" value="RING"/>
    <property type="match status" value="1"/>
</dbReference>
<accession>A0A1Y1LCJ1</accession>
<dbReference type="PROSITE" id="PS50089">
    <property type="entry name" value="ZF_RING_2"/>
    <property type="match status" value="1"/>
</dbReference>
<feature type="domain" description="Helicase ATP-binding" evidence="8">
    <location>
        <begin position="364"/>
        <end position="568"/>
    </location>
</feature>
<dbReference type="EMBL" id="GEZM01061266">
    <property type="protein sequence ID" value="JAV70591.1"/>
    <property type="molecule type" value="Transcribed_RNA"/>
</dbReference>
<dbReference type="SUPFAM" id="SSF57903">
    <property type="entry name" value="FYVE/PHD zinc finger"/>
    <property type="match status" value="1"/>
</dbReference>
<dbReference type="SUPFAM" id="SSF52540">
    <property type="entry name" value="P-loop containing nucleoside triphosphate hydrolases"/>
    <property type="match status" value="2"/>
</dbReference>
<keyword evidence="3" id="KW-0378">Hydrolase</keyword>
<dbReference type="Pfam" id="PF21325">
    <property type="entry name" value="SHPRH_helical-1st"/>
    <property type="match status" value="1"/>
</dbReference>
<evidence type="ECO:0000313" key="11">
    <source>
        <dbReference type="EMBL" id="KAB0800610.1"/>
    </source>
</evidence>
<dbReference type="OrthoDB" id="423559at2759"/>